<organism evidence="3">
    <name type="scientific">Rosellinia necatrix</name>
    <name type="common">White root-rot fungus</name>
    <dbReference type="NCBI Taxonomy" id="77044"/>
    <lineage>
        <taxon>Eukaryota</taxon>
        <taxon>Fungi</taxon>
        <taxon>Dikarya</taxon>
        <taxon>Ascomycota</taxon>
        <taxon>Pezizomycotina</taxon>
        <taxon>Sordariomycetes</taxon>
        <taxon>Xylariomycetidae</taxon>
        <taxon>Xylariales</taxon>
        <taxon>Xylariaceae</taxon>
        <taxon>Rosellinia</taxon>
    </lineage>
</organism>
<feature type="compositionally biased region" description="Low complexity" evidence="1">
    <location>
        <begin position="105"/>
        <end position="121"/>
    </location>
</feature>
<keyword evidence="2" id="KW-0472">Membrane</keyword>
<feature type="compositionally biased region" description="Low complexity" evidence="1">
    <location>
        <begin position="40"/>
        <end position="60"/>
    </location>
</feature>
<feature type="transmembrane region" description="Helical" evidence="2">
    <location>
        <begin position="135"/>
        <end position="155"/>
    </location>
</feature>
<dbReference type="OrthoDB" id="4773282at2759"/>
<accession>A0A1W2THD0</accession>
<reference evidence="3" key="1">
    <citation type="submission" date="2016-03" db="EMBL/GenBank/DDBJ databases">
        <title>Draft genome sequence of Rosellinia necatrix.</title>
        <authorList>
            <person name="Kanematsu S."/>
        </authorList>
    </citation>
    <scope>NUCLEOTIDE SEQUENCE [LARGE SCALE GENOMIC DNA]</scope>
    <source>
        <strain evidence="3">W97</strain>
    </source>
</reference>
<feature type="region of interest" description="Disordered" evidence="1">
    <location>
        <begin position="27"/>
        <end position="60"/>
    </location>
</feature>
<keyword evidence="2" id="KW-1133">Transmembrane helix</keyword>
<feature type="region of interest" description="Disordered" evidence="1">
    <location>
        <begin position="164"/>
        <end position="205"/>
    </location>
</feature>
<evidence type="ECO:0000256" key="1">
    <source>
        <dbReference type="SAM" id="MobiDB-lite"/>
    </source>
</evidence>
<feature type="compositionally biased region" description="Basic residues" evidence="1">
    <location>
        <begin position="164"/>
        <end position="175"/>
    </location>
</feature>
<evidence type="ECO:0000313" key="4">
    <source>
        <dbReference type="Proteomes" id="UP000054516"/>
    </source>
</evidence>
<dbReference type="STRING" id="77044.A0A1W2THD0"/>
<protein>
    <submittedName>
        <fullName evidence="3">Uncharacterized protein</fullName>
    </submittedName>
</protein>
<evidence type="ECO:0000313" key="3">
    <source>
        <dbReference type="EMBL" id="GAP87530.2"/>
    </source>
</evidence>
<dbReference type="AlphaFoldDB" id="A0A1W2THD0"/>
<evidence type="ECO:0000256" key="2">
    <source>
        <dbReference type="SAM" id="Phobius"/>
    </source>
</evidence>
<proteinExistence type="predicted"/>
<name>A0A1W2THD0_ROSNE</name>
<dbReference type="EMBL" id="DF977471">
    <property type="protein sequence ID" value="GAP87530.2"/>
    <property type="molecule type" value="Genomic_DNA"/>
</dbReference>
<feature type="compositionally biased region" description="Low complexity" evidence="1">
    <location>
        <begin position="196"/>
        <end position="205"/>
    </location>
</feature>
<keyword evidence="4" id="KW-1185">Reference proteome</keyword>
<feature type="region of interest" description="Disordered" evidence="1">
    <location>
        <begin position="105"/>
        <end position="126"/>
    </location>
</feature>
<sequence length="205" mass="21995">MGNRAFSTALYEAGHMYIPDVYGRGGVFPGPRSKVPGDEQQQQLQQQQQQQQQPQQQQQQQVVPVSGITMYTPKNSIQNAGDHYLLAWFIKAISILLFTDASSSSSPRAIAPSPSGGASLGKRSGGLSPNATTSLVAGILVTAFIILAGAFLYVYRRSIRFRKHSRRRRRHRHPRRESGSSKVSQGSDGAAGGGDTAAADAGAQA</sequence>
<keyword evidence="2" id="KW-0812">Transmembrane</keyword>
<dbReference type="Proteomes" id="UP000054516">
    <property type="component" value="Unassembled WGS sequence"/>
</dbReference>
<gene>
    <name evidence="3" type="ORF">SAMD00023353_2600140</name>
</gene>